<evidence type="ECO:0000256" key="5">
    <source>
        <dbReference type="ARBA" id="ARBA00022807"/>
    </source>
</evidence>
<dbReference type="EMBL" id="JANBUM010000101">
    <property type="protein sequence ID" value="KAJ2784936.1"/>
    <property type="molecule type" value="Genomic_DNA"/>
</dbReference>
<evidence type="ECO:0000256" key="6">
    <source>
        <dbReference type="RuleBase" id="RU366025"/>
    </source>
</evidence>
<dbReference type="Gene3D" id="3.90.70.10">
    <property type="entry name" value="Cysteine proteinases"/>
    <property type="match status" value="1"/>
</dbReference>
<evidence type="ECO:0000256" key="2">
    <source>
        <dbReference type="ARBA" id="ARBA00022670"/>
    </source>
</evidence>
<dbReference type="InterPro" id="IPR001394">
    <property type="entry name" value="Peptidase_C19_UCH"/>
</dbReference>
<dbReference type="Proteomes" id="UP001140172">
    <property type="component" value="Unassembled WGS sequence"/>
</dbReference>
<dbReference type="PROSITE" id="PS00973">
    <property type="entry name" value="USP_2"/>
    <property type="match status" value="1"/>
</dbReference>
<accession>A0A9W8LMG8</accession>
<dbReference type="PROSITE" id="PS00972">
    <property type="entry name" value="USP_1"/>
    <property type="match status" value="1"/>
</dbReference>
<dbReference type="PROSITE" id="PS50235">
    <property type="entry name" value="USP_3"/>
    <property type="match status" value="1"/>
</dbReference>
<dbReference type="InterPro" id="IPR044635">
    <property type="entry name" value="UBP14-like"/>
</dbReference>
<keyword evidence="3 6" id="KW-0833">Ubl conjugation pathway</keyword>
<dbReference type="GO" id="GO:0016579">
    <property type="term" value="P:protein deubiquitination"/>
    <property type="evidence" value="ECO:0007669"/>
    <property type="project" value="InterPro"/>
</dbReference>
<evidence type="ECO:0000313" key="8">
    <source>
        <dbReference type="EMBL" id="KAJ2784936.1"/>
    </source>
</evidence>
<dbReference type="InterPro" id="IPR018200">
    <property type="entry name" value="USP_CS"/>
</dbReference>
<dbReference type="OrthoDB" id="2420415at2759"/>
<dbReference type="Pfam" id="PF00443">
    <property type="entry name" value="UCH"/>
    <property type="match status" value="1"/>
</dbReference>
<gene>
    <name evidence="8" type="primary">UBP2</name>
    <name evidence="8" type="ORF">GGI15_002090</name>
</gene>
<dbReference type="GO" id="GO:0061136">
    <property type="term" value="P:regulation of proteasomal protein catabolic process"/>
    <property type="evidence" value="ECO:0007669"/>
    <property type="project" value="TreeGrafter"/>
</dbReference>
<dbReference type="PANTHER" id="PTHR43982:SF6">
    <property type="entry name" value="UBIQUITIN CARBOXYL-TERMINAL HYDROLASE 2-RELATED"/>
    <property type="match status" value="1"/>
</dbReference>
<protein>
    <recommendedName>
        <fullName evidence="6">Ubiquitin carboxyl-terminal hydrolase</fullName>
        <ecNumber evidence="6">3.4.19.12</ecNumber>
    </recommendedName>
</protein>
<evidence type="ECO:0000256" key="4">
    <source>
        <dbReference type="ARBA" id="ARBA00022801"/>
    </source>
</evidence>
<name>A0A9W8LMG8_9FUNG</name>
<comment type="caution">
    <text evidence="8">The sequence shown here is derived from an EMBL/GenBank/DDBJ whole genome shotgun (WGS) entry which is preliminary data.</text>
</comment>
<dbReference type="AlphaFoldDB" id="A0A9W8LMG8"/>
<sequence>MTLGTLDSKDPAPSGVLGGYFAKTQLSTWLPPALHQQTGAQHRHTWVRPTQQTTTAPPGSTLFHALCRDCLARLTVTCDASRVSSDCVDNEGHHMHTLLGQAHERAEEAAECTGSSRCCRCAFTVGLALAQPMVGAEAAGRLEQARMAAHAHNPTQGARDLVATAKSLFSLARNALRGETRPTNTASERARALLKFDAPCTAILETLGFVRVDSEYRPPALDHRTKGRLERMCDELAVVVGRVQRRLPEKERLPGFALVAAADELARALGAEYERRPGMSLAAALAGRSAVDRACDALGVPADACDASVAWAYARLVDEERDAFDALVEVARARASPRLLALVDAERARGLTTRQDVDDACRALLGAPADARGLSGDLLRSVFLARLNETSARDARVQLARHLGVLAAATRDASLAEYAAQAVASIDTVADTPRVDTWAQLPVGLSNIGNTCYLNCMLQCLFSIAPIRHSVMRMGDGVTWNEALAVGRRDGGRVLDEGELARAVRFVALLKDLFTALVARRMDAWAARQAGGEHPLAGGMAAVAPERELADMLLGTAGEADGRAPRQQQDVDECMAQCVRLLEHALPPAADGAGQDDSWIHRLLAGHLELATGAEQRARPSTEAFVTLSLSLPTHPSDINDCLGSFFAPSPLSDQPSAPLRYSRIKDAPPVLCMQLQRVQFDALALRAFKVNAHVRLRRQLSLQPYASFDAGEADGPMRRRRELQEDVARVDGHLQALRVPVPLAGEEPVSVLQALARMQMLAAGVGRWTEMPAASALLEDLPVGPGDAAQGARGFAEHLAPTVRALEQAQGTWERERRDLLQRLDEIYDDVGDAGALGYTLHAVFVHSGSTPEFGHYWAYVRDYDWTRGEERWIKFNDAQVSVVGAEEVLRTHPVAGEEFDNPYYLVYVRTEALDKTVDMGV</sequence>
<keyword evidence="5 6" id="KW-0788">Thiol protease</keyword>
<evidence type="ECO:0000313" key="9">
    <source>
        <dbReference type="Proteomes" id="UP001140172"/>
    </source>
</evidence>
<dbReference type="GO" id="GO:0004843">
    <property type="term" value="F:cysteine-type deubiquitinase activity"/>
    <property type="evidence" value="ECO:0007669"/>
    <property type="project" value="UniProtKB-UniRule"/>
</dbReference>
<keyword evidence="9" id="KW-1185">Reference proteome</keyword>
<evidence type="ECO:0000256" key="3">
    <source>
        <dbReference type="ARBA" id="ARBA00022786"/>
    </source>
</evidence>
<evidence type="ECO:0000259" key="7">
    <source>
        <dbReference type="PROSITE" id="PS50235"/>
    </source>
</evidence>
<dbReference type="EC" id="3.4.19.12" evidence="6"/>
<evidence type="ECO:0000256" key="1">
    <source>
        <dbReference type="ARBA" id="ARBA00000707"/>
    </source>
</evidence>
<reference evidence="8" key="1">
    <citation type="submission" date="2022-07" db="EMBL/GenBank/DDBJ databases">
        <title>Phylogenomic reconstructions and comparative analyses of Kickxellomycotina fungi.</title>
        <authorList>
            <person name="Reynolds N.K."/>
            <person name="Stajich J.E."/>
            <person name="Barry K."/>
            <person name="Grigoriev I.V."/>
            <person name="Crous P."/>
            <person name="Smith M.E."/>
        </authorList>
    </citation>
    <scope>NUCLEOTIDE SEQUENCE</scope>
    <source>
        <strain evidence="8">BCRC 34489</strain>
    </source>
</reference>
<dbReference type="PANTHER" id="PTHR43982">
    <property type="entry name" value="UBIQUITIN CARBOXYL-TERMINAL HYDROLASE"/>
    <property type="match status" value="1"/>
</dbReference>
<comment type="similarity">
    <text evidence="6">Belongs to the peptidase C19 family.</text>
</comment>
<feature type="domain" description="USP" evidence="7">
    <location>
        <begin position="443"/>
        <end position="912"/>
    </location>
</feature>
<organism evidence="8 9">
    <name type="scientific">Coemansia interrupta</name>
    <dbReference type="NCBI Taxonomy" id="1126814"/>
    <lineage>
        <taxon>Eukaryota</taxon>
        <taxon>Fungi</taxon>
        <taxon>Fungi incertae sedis</taxon>
        <taxon>Zoopagomycota</taxon>
        <taxon>Kickxellomycotina</taxon>
        <taxon>Kickxellomycetes</taxon>
        <taxon>Kickxellales</taxon>
        <taxon>Kickxellaceae</taxon>
        <taxon>Coemansia</taxon>
    </lineage>
</organism>
<keyword evidence="4 6" id="KW-0378">Hydrolase</keyword>
<proteinExistence type="inferred from homology"/>
<dbReference type="GO" id="GO:0070628">
    <property type="term" value="F:proteasome binding"/>
    <property type="evidence" value="ECO:0007669"/>
    <property type="project" value="TreeGrafter"/>
</dbReference>
<dbReference type="InterPro" id="IPR028889">
    <property type="entry name" value="USP"/>
</dbReference>
<comment type="catalytic activity">
    <reaction evidence="1 6">
        <text>Thiol-dependent hydrolysis of ester, thioester, amide, peptide and isopeptide bonds formed by the C-terminal Gly of ubiquitin (a 76-residue protein attached to proteins as an intracellular targeting signal).</text>
        <dbReference type="EC" id="3.4.19.12"/>
    </reaction>
</comment>
<keyword evidence="2 6" id="KW-0645">Protease</keyword>
<dbReference type="InterPro" id="IPR038765">
    <property type="entry name" value="Papain-like_cys_pep_sf"/>
</dbReference>
<dbReference type="GO" id="GO:0043161">
    <property type="term" value="P:proteasome-mediated ubiquitin-dependent protein catabolic process"/>
    <property type="evidence" value="ECO:0007669"/>
    <property type="project" value="InterPro"/>
</dbReference>
<dbReference type="SUPFAM" id="SSF54001">
    <property type="entry name" value="Cysteine proteinases"/>
    <property type="match status" value="1"/>
</dbReference>